<keyword evidence="9" id="KW-1185">Reference proteome</keyword>
<feature type="binding site" evidence="5">
    <location>
        <begin position="62"/>
        <end position="66"/>
    </location>
    <ligand>
        <name>ATP</name>
        <dbReference type="ChEBI" id="CHEBI:30616"/>
    </ligand>
</feature>
<dbReference type="EMBL" id="BMPF01000005">
    <property type="protein sequence ID" value="GGL41711.1"/>
    <property type="molecule type" value="Genomic_DNA"/>
</dbReference>
<dbReference type="NCBIfam" id="TIGR02928">
    <property type="entry name" value="orc1/cdc6 family replication initiation protein"/>
    <property type="match status" value="1"/>
</dbReference>
<feature type="binding site" evidence="5">
    <location>
        <position position="226"/>
    </location>
    <ligand>
        <name>ATP</name>
        <dbReference type="ChEBI" id="CHEBI:30616"/>
    </ligand>
</feature>
<keyword evidence="4 5" id="KW-0067">ATP-binding</keyword>
<dbReference type="Gene3D" id="1.10.8.60">
    <property type="match status" value="1"/>
</dbReference>
<dbReference type="AlphaFoldDB" id="A0A830F5W4"/>
<dbReference type="HAMAP" id="MF_01407">
    <property type="entry name" value="ORC1_type_DNA_replic_protein"/>
    <property type="match status" value="1"/>
</dbReference>
<dbReference type="SMART" id="SM00382">
    <property type="entry name" value="AAA"/>
    <property type="match status" value="1"/>
</dbReference>
<dbReference type="GO" id="GO:0006260">
    <property type="term" value="P:DNA replication"/>
    <property type="evidence" value="ECO:0007669"/>
    <property type="project" value="UniProtKB-UniRule"/>
</dbReference>
<comment type="function">
    <text evidence="5">Involved in regulation of DNA replication.</text>
</comment>
<dbReference type="Gene3D" id="1.10.10.10">
    <property type="entry name" value="Winged helix-like DNA-binding domain superfamily/Winged helix DNA-binding domain"/>
    <property type="match status" value="1"/>
</dbReference>
<organism evidence="8 9">
    <name type="scientific">Halarchaeum grantii</name>
    <dbReference type="NCBI Taxonomy" id="1193105"/>
    <lineage>
        <taxon>Archaea</taxon>
        <taxon>Methanobacteriati</taxon>
        <taxon>Methanobacteriota</taxon>
        <taxon>Stenosarchaea group</taxon>
        <taxon>Halobacteria</taxon>
        <taxon>Halobacteriales</taxon>
        <taxon>Halobacteriaceae</taxon>
    </lineage>
</organism>
<dbReference type="FunFam" id="1.10.8.60:FF:000073">
    <property type="entry name" value="ORC1-type DNA replication protein"/>
    <property type="match status" value="1"/>
</dbReference>
<feature type="domain" description="AAA+ ATPase" evidence="6">
    <location>
        <begin position="50"/>
        <end position="210"/>
    </location>
</feature>
<dbReference type="SMART" id="SM01074">
    <property type="entry name" value="Cdc6_C"/>
    <property type="match status" value="1"/>
</dbReference>
<dbReference type="GO" id="GO:0051301">
    <property type="term" value="P:cell division"/>
    <property type="evidence" value="ECO:0007669"/>
    <property type="project" value="UniProtKB-KW"/>
</dbReference>
<dbReference type="InterPro" id="IPR036390">
    <property type="entry name" value="WH_DNA-bd_sf"/>
</dbReference>
<dbReference type="Pfam" id="PF22703">
    <property type="entry name" value="Cdc6_lid"/>
    <property type="match status" value="1"/>
</dbReference>
<dbReference type="SUPFAM" id="SSF46785">
    <property type="entry name" value="Winged helix' DNA-binding domain"/>
    <property type="match status" value="1"/>
</dbReference>
<proteinExistence type="inferred from homology"/>
<protein>
    <recommendedName>
        <fullName evidence="5">ORC1-type DNA replication protein</fullName>
    </recommendedName>
</protein>
<dbReference type="Pfam" id="PF13401">
    <property type="entry name" value="AAA_22"/>
    <property type="match status" value="1"/>
</dbReference>
<dbReference type="GO" id="GO:0016887">
    <property type="term" value="F:ATP hydrolysis activity"/>
    <property type="evidence" value="ECO:0007669"/>
    <property type="project" value="InterPro"/>
</dbReference>
<dbReference type="InterPro" id="IPR014277">
    <property type="entry name" value="Orc1/Cdc6_arc"/>
</dbReference>
<dbReference type="Pfam" id="PF09079">
    <property type="entry name" value="WHD_Cdc6"/>
    <property type="match status" value="1"/>
</dbReference>
<gene>
    <name evidence="8" type="ORF">GCM10009037_26660</name>
</gene>
<evidence type="ECO:0000256" key="1">
    <source>
        <dbReference type="ARBA" id="ARBA00006184"/>
    </source>
</evidence>
<dbReference type="InterPro" id="IPR036388">
    <property type="entry name" value="WH-like_DNA-bd_sf"/>
</dbReference>
<keyword evidence="8" id="KW-0131">Cell cycle</keyword>
<keyword evidence="8" id="KW-0132">Cell division</keyword>
<dbReference type="InterPro" id="IPR055237">
    <property type="entry name" value="Cdc6_lid"/>
</dbReference>
<sequence>MGLNSFTRDNSIFENETVLRDEYTPDDLLERDDELAAYQNALRPVINGAPPKNIFLYGQTGVGKTISTDLVLSQLQSDAEQYDDLGVETIYLNCKDLSTSYQVAANLVNVFRADDPDQSTISTTGYPQSMVYDMLWEHLEDLDGTHALIVLDEVDSIGTDDGILYQLPRASTAGHVTDTYVGVIGICNNFTFRDNLSARVKDTLCEEELHFKPYDANQLGTILRHRAEKAFFDDVLESDVIPAAAAYGAQESGSARQALKLLYKAGDLAREGERSTVTGEDVENARELIAKDRIGDEVNSLPTQGKLALTAVYTLERRGETPSKRIQIHEEYERHASAIDADVLSIRSIHDRLSDLRLKGILDGEERNDGRGGGSYYQYQLGDREDIIGEILQEDERLSALF</sequence>
<dbReference type="RefSeq" id="WP_188884180.1">
    <property type="nucleotide sequence ID" value="NZ_BMPF01000005.1"/>
</dbReference>
<dbReference type="InterPro" id="IPR027417">
    <property type="entry name" value="P-loop_NTPase"/>
</dbReference>
<feature type="binding site" evidence="5">
    <location>
        <position position="214"/>
    </location>
    <ligand>
        <name>ATP</name>
        <dbReference type="ChEBI" id="CHEBI:30616"/>
    </ligand>
</feature>
<evidence type="ECO:0000313" key="9">
    <source>
        <dbReference type="Proteomes" id="UP000628840"/>
    </source>
</evidence>
<evidence type="ECO:0000256" key="4">
    <source>
        <dbReference type="ARBA" id="ARBA00022840"/>
    </source>
</evidence>
<comment type="caution">
    <text evidence="8">The sequence shown here is derived from an EMBL/GenBank/DDBJ whole genome shotgun (WGS) entry which is preliminary data.</text>
</comment>
<dbReference type="InterPro" id="IPR050311">
    <property type="entry name" value="ORC1/CDC6"/>
</dbReference>
<name>A0A830F5W4_9EURY</name>
<evidence type="ECO:0000259" key="6">
    <source>
        <dbReference type="SMART" id="SM00382"/>
    </source>
</evidence>
<dbReference type="OrthoDB" id="195574at2157"/>
<dbReference type="InterPro" id="IPR049945">
    <property type="entry name" value="AAA_22"/>
</dbReference>
<dbReference type="SUPFAM" id="SSF52540">
    <property type="entry name" value="P-loop containing nucleoside triphosphate hydrolases"/>
    <property type="match status" value="1"/>
</dbReference>
<dbReference type="InterPro" id="IPR003593">
    <property type="entry name" value="AAA+_ATPase"/>
</dbReference>
<dbReference type="CDD" id="cd08768">
    <property type="entry name" value="Cdc6_C"/>
    <property type="match status" value="1"/>
</dbReference>
<dbReference type="GO" id="GO:0005524">
    <property type="term" value="F:ATP binding"/>
    <property type="evidence" value="ECO:0007669"/>
    <property type="project" value="UniProtKB-UniRule"/>
</dbReference>
<dbReference type="Proteomes" id="UP000628840">
    <property type="component" value="Unassembled WGS sequence"/>
</dbReference>
<keyword evidence="2 5" id="KW-0235">DNA replication</keyword>
<dbReference type="InterPro" id="IPR015163">
    <property type="entry name" value="Cdc6_C"/>
</dbReference>
<dbReference type="Gene3D" id="3.40.50.300">
    <property type="entry name" value="P-loop containing nucleotide triphosphate hydrolases"/>
    <property type="match status" value="1"/>
</dbReference>
<dbReference type="PANTHER" id="PTHR10763">
    <property type="entry name" value="CELL DIVISION CONTROL PROTEIN 6-RELATED"/>
    <property type="match status" value="1"/>
</dbReference>
<comment type="similarity">
    <text evidence="1 5">Belongs to the CDC6/cdc18 family.</text>
</comment>
<evidence type="ECO:0000313" key="8">
    <source>
        <dbReference type="EMBL" id="GGL41711.1"/>
    </source>
</evidence>
<evidence type="ECO:0000256" key="2">
    <source>
        <dbReference type="ARBA" id="ARBA00022705"/>
    </source>
</evidence>
<reference evidence="8 9" key="1">
    <citation type="journal article" date="2019" name="Int. J. Syst. Evol. Microbiol.">
        <title>The Global Catalogue of Microorganisms (GCM) 10K type strain sequencing project: providing services to taxonomists for standard genome sequencing and annotation.</title>
        <authorList>
            <consortium name="The Broad Institute Genomics Platform"/>
            <consortium name="The Broad Institute Genome Sequencing Center for Infectious Disease"/>
            <person name="Wu L."/>
            <person name="Ma J."/>
        </authorList>
    </citation>
    <scope>NUCLEOTIDE SEQUENCE [LARGE SCALE GENOMIC DNA]</scope>
    <source>
        <strain evidence="8 9">JCM 19585</strain>
    </source>
</reference>
<evidence type="ECO:0000256" key="3">
    <source>
        <dbReference type="ARBA" id="ARBA00022741"/>
    </source>
</evidence>
<evidence type="ECO:0000259" key="7">
    <source>
        <dbReference type="SMART" id="SM01074"/>
    </source>
</evidence>
<keyword evidence="3 5" id="KW-0547">Nucleotide-binding</keyword>
<dbReference type="PANTHER" id="PTHR10763:SF22">
    <property type="entry name" value="ORC1-TYPE DNA REPLICATION PROTEIN"/>
    <property type="match status" value="1"/>
</dbReference>
<accession>A0A830F5W4</accession>
<feature type="domain" description="Cdc6 C-terminal" evidence="7">
    <location>
        <begin position="309"/>
        <end position="392"/>
    </location>
</feature>
<evidence type="ECO:0000256" key="5">
    <source>
        <dbReference type="HAMAP-Rule" id="MF_01407"/>
    </source>
</evidence>